<dbReference type="OrthoDB" id="241990at2759"/>
<dbReference type="InterPro" id="IPR008828">
    <property type="entry name" value="Sin1/Avo1"/>
</dbReference>
<name>A0A9N9QNH0_9CUCU</name>
<proteinExistence type="inferred from homology"/>
<dbReference type="GO" id="GO:0031932">
    <property type="term" value="C:TORC2 complex"/>
    <property type="evidence" value="ECO:0007669"/>
    <property type="project" value="InterPro"/>
</dbReference>
<organism evidence="6 7">
    <name type="scientific">Ceutorhynchus assimilis</name>
    <name type="common">cabbage seed weevil</name>
    <dbReference type="NCBI Taxonomy" id="467358"/>
    <lineage>
        <taxon>Eukaryota</taxon>
        <taxon>Metazoa</taxon>
        <taxon>Ecdysozoa</taxon>
        <taxon>Arthropoda</taxon>
        <taxon>Hexapoda</taxon>
        <taxon>Insecta</taxon>
        <taxon>Pterygota</taxon>
        <taxon>Neoptera</taxon>
        <taxon>Endopterygota</taxon>
        <taxon>Coleoptera</taxon>
        <taxon>Polyphaga</taxon>
        <taxon>Cucujiformia</taxon>
        <taxon>Curculionidae</taxon>
        <taxon>Ceutorhynchinae</taxon>
        <taxon>Ceutorhynchus</taxon>
    </lineage>
</organism>
<evidence type="ECO:0000313" key="6">
    <source>
        <dbReference type="EMBL" id="CAG9773111.1"/>
    </source>
</evidence>
<keyword evidence="7" id="KW-1185">Reference proteome</keyword>
<dbReference type="GO" id="GO:0005886">
    <property type="term" value="C:plasma membrane"/>
    <property type="evidence" value="ECO:0007669"/>
    <property type="project" value="TreeGrafter"/>
</dbReference>
<dbReference type="InterPro" id="IPR031313">
    <property type="entry name" value="Sin1_PH_dom"/>
</dbReference>
<evidence type="ECO:0000259" key="3">
    <source>
        <dbReference type="Pfam" id="PF05422"/>
    </source>
</evidence>
<evidence type="ECO:0000256" key="2">
    <source>
        <dbReference type="SAM" id="MobiDB-lite"/>
    </source>
</evidence>
<dbReference type="PANTHER" id="PTHR13335:SF1">
    <property type="entry name" value="TARGET OF RAPAMYCIN COMPLEX 2 SUBUNIT MAPKAP1"/>
    <property type="match status" value="1"/>
</dbReference>
<evidence type="ECO:0000259" key="4">
    <source>
        <dbReference type="Pfam" id="PF16978"/>
    </source>
</evidence>
<evidence type="ECO:0000313" key="7">
    <source>
        <dbReference type="Proteomes" id="UP001152799"/>
    </source>
</evidence>
<feature type="domain" description="SIN1-type PH" evidence="5">
    <location>
        <begin position="310"/>
        <end position="438"/>
    </location>
</feature>
<sequence>MALYDNKYWLLSHIRNSFISTDDTGMCELVMKPETKQVKDTFFSQEPFPDSEDSEEDDDEDTGSYDIQLDTGYNLRERSMTAARLEKMEYMIRNAARIKHVKWECHSDQKDQELFVAKQTKHDPIIEKKSGLSKIIKETVNMPVNPFIDYARYDGVGQIKIPTRKYNIFLTMLPEDQRNYPINVCCVASAKIQDLIGLILLKCSTNYDYSLKPLHYYGLYLTEDNGEVDHDFPGLDNKECVAKFGFTYLGLVEHKEPLKAISLEPEGTPTSSESGKKRTTSSSKAEENKQMKQDMMILDGHNKAMEAPLFKLYRAHIVNKLWWWKVEVHIGISGEKIEIDPIVHKNSKLPFVKQIPVSHNMDCIAWCEETDTRGSKGSFRIVYATGFGSERNNPYSSNYSSFNLSSSLQSSSSFKHYDFEADKEVTEEIVQKINLILNLRTSQSRMEYLAIRERKDMNKRKSFKYLRS</sequence>
<feature type="domain" description="Sin1 N-terminal" evidence="3">
    <location>
        <begin position="38"/>
        <end position="118"/>
    </location>
</feature>
<feature type="compositionally biased region" description="Acidic residues" evidence="2">
    <location>
        <begin position="49"/>
        <end position="63"/>
    </location>
</feature>
<dbReference type="Gene3D" id="2.30.29.30">
    <property type="entry name" value="Pleckstrin-homology domain (PH domain)/Phosphotyrosine-binding domain (PTB)"/>
    <property type="match status" value="1"/>
</dbReference>
<feature type="domain" description="CRIM" evidence="4">
    <location>
        <begin position="129"/>
        <end position="256"/>
    </location>
</feature>
<evidence type="ECO:0000256" key="1">
    <source>
        <dbReference type="ARBA" id="ARBA00009407"/>
    </source>
</evidence>
<gene>
    <name evidence="6" type="ORF">CEUTPL_LOCUS13512</name>
</gene>
<dbReference type="InterPro" id="IPR031567">
    <property type="entry name" value="CRIM_dom"/>
</dbReference>
<dbReference type="GO" id="GO:0005546">
    <property type="term" value="F:phosphatidylinositol-4,5-bisphosphate binding"/>
    <property type="evidence" value="ECO:0007669"/>
    <property type="project" value="TreeGrafter"/>
</dbReference>
<dbReference type="AlphaFoldDB" id="A0A9N9QNH0"/>
<feature type="region of interest" description="Disordered" evidence="2">
    <location>
        <begin position="262"/>
        <end position="289"/>
    </location>
</feature>
<evidence type="ECO:0008006" key="8">
    <source>
        <dbReference type="Google" id="ProtNLM"/>
    </source>
</evidence>
<dbReference type="InterPro" id="IPR032679">
    <property type="entry name" value="Sin1_N"/>
</dbReference>
<dbReference type="GO" id="GO:0038203">
    <property type="term" value="P:TORC2 signaling"/>
    <property type="evidence" value="ECO:0007669"/>
    <property type="project" value="TreeGrafter"/>
</dbReference>
<dbReference type="Pfam" id="PF16978">
    <property type="entry name" value="CRIM"/>
    <property type="match status" value="1"/>
</dbReference>
<comment type="similarity">
    <text evidence="1">Belongs to the SIN1 family.</text>
</comment>
<dbReference type="InterPro" id="IPR011993">
    <property type="entry name" value="PH-like_dom_sf"/>
</dbReference>
<dbReference type="GO" id="GO:0005737">
    <property type="term" value="C:cytoplasm"/>
    <property type="evidence" value="ECO:0007669"/>
    <property type="project" value="TreeGrafter"/>
</dbReference>
<feature type="region of interest" description="Disordered" evidence="2">
    <location>
        <begin position="40"/>
        <end position="67"/>
    </location>
</feature>
<evidence type="ECO:0000259" key="5">
    <source>
        <dbReference type="Pfam" id="PF16979"/>
    </source>
</evidence>
<protein>
    <recommendedName>
        <fullName evidence="8">Stress-activated map kinase-interacting protein 1</fullName>
    </recommendedName>
</protein>
<dbReference type="Pfam" id="PF05422">
    <property type="entry name" value="SIN1"/>
    <property type="match status" value="1"/>
</dbReference>
<reference evidence="6" key="1">
    <citation type="submission" date="2022-01" db="EMBL/GenBank/DDBJ databases">
        <authorList>
            <person name="King R."/>
        </authorList>
    </citation>
    <scope>NUCLEOTIDE SEQUENCE</scope>
</reference>
<dbReference type="Pfam" id="PF16979">
    <property type="entry name" value="SIN1_PH"/>
    <property type="match status" value="1"/>
</dbReference>
<accession>A0A9N9QNH0</accession>
<dbReference type="Proteomes" id="UP001152799">
    <property type="component" value="Chromosome 8"/>
</dbReference>
<dbReference type="EMBL" id="OU892284">
    <property type="protein sequence ID" value="CAG9773111.1"/>
    <property type="molecule type" value="Genomic_DNA"/>
</dbReference>
<dbReference type="PANTHER" id="PTHR13335">
    <property type="entry name" value="TARGET OF RAPAMYCIN COMPLEX 2 SUBUNIT MAPKAP1"/>
    <property type="match status" value="1"/>
</dbReference>